<dbReference type="PANTHER" id="PTHR33169:SF14">
    <property type="entry name" value="TRANSCRIPTIONAL REGULATOR RV3488"/>
    <property type="match status" value="1"/>
</dbReference>
<dbReference type="Pfam" id="PF03551">
    <property type="entry name" value="PadR"/>
    <property type="match status" value="1"/>
</dbReference>
<dbReference type="InterPro" id="IPR052509">
    <property type="entry name" value="Metal_resp_DNA-bind_regulator"/>
</dbReference>
<dbReference type="InterPro" id="IPR005149">
    <property type="entry name" value="Tscrpt_reg_PadR_N"/>
</dbReference>
<evidence type="ECO:0000313" key="4">
    <source>
        <dbReference type="Proteomes" id="UP000298860"/>
    </source>
</evidence>
<dbReference type="RefSeq" id="WP_137811722.1">
    <property type="nucleotide sequence ID" value="NZ_BJFL01000001.1"/>
</dbReference>
<dbReference type="InterPro" id="IPR036390">
    <property type="entry name" value="WH_DNA-bd_sf"/>
</dbReference>
<evidence type="ECO:0000313" key="3">
    <source>
        <dbReference type="EMBL" id="GDY28502.1"/>
    </source>
</evidence>
<dbReference type="InterPro" id="IPR036388">
    <property type="entry name" value="WH-like_DNA-bd_sf"/>
</dbReference>
<keyword evidence="4" id="KW-1185">Reference proteome</keyword>
<dbReference type="OrthoDB" id="9814826at2"/>
<dbReference type="AlphaFoldDB" id="A0A4D4J0A1"/>
<dbReference type="Gene3D" id="1.10.10.10">
    <property type="entry name" value="Winged helix-like DNA-binding domain superfamily/Winged helix DNA-binding domain"/>
    <property type="match status" value="1"/>
</dbReference>
<accession>A0A4D4J0A1</accession>
<dbReference type="Proteomes" id="UP000298860">
    <property type="component" value="Unassembled WGS sequence"/>
</dbReference>
<feature type="region of interest" description="Disordered" evidence="1">
    <location>
        <begin position="107"/>
        <end position="159"/>
    </location>
</feature>
<name>A0A4D4J0A1_9PSEU</name>
<protein>
    <recommendedName>
        <fullName evidence="2">Transcription regulator PadR N-terminal domain-containing protein</fullName>
    </recommendedName>
</protein>
<reference evidence="4" key="1">
    <citation type="submission" date="2019-04" db="EMBL/GenBank/DDBJ databases">
        <title>Draft genome sequence of Pseudonocardiaceae bacterium SL3-2-4.</title>
        <authorList>
            <person name="Ningsih F."/>
            <person name="Yokota A."/>
            <person name="Sakai Y."/>
            <person name="Nanatani K."/>
            <person name="Yabe S."/>
            <person name="Oetari A."/>
            <person name="Sjamsuridzal W."/>
        </authorList>
    </citation>
    <scope>NUCLEOTIDE SEQUENCE [LARGE SCALE GENOMIC DNA]</scope>
    <source>
        <strain evidence="4">SL3-2-4</strain>
    </source>
</reference>
<gene>
    <name evidence="3" type="ORF">GTS_01350</name>
</gene>
<dbReference type="PANTHER" id="PTHR33169">
    <property type="entry name" value="PADR-FAMILY TRANSCRIPTIONAL REGULATOR"/>
    <property type="match status" value="1"/>
</dbReference>
<feature type="domain" description="Transcription regulator PadR N-terminal" evidence="2">
    <location>
        <begin position="14"/>
        <end position="85"/>
    </location>
</feature>
<dbReference type="SUPFAM" id="SSF46785">
    <property type="entry name" value="Winged helix' DNA-binding domain"/>
    <property type="match status" value="1"/>
</dbReference>
<comment type="caution">
    <text evidence="3">The sequence shown here is derived from an EMBL/GenBank/DDBJ whole genome shotgun (WGS) entry which is preliminary data.</text>
</comment>
<sequence>MRDCEPRNFLQACLLLLLQERPDHGYELTERLKSVSDADSDSSGVYRALRGLEQRGMVRSSWSTSSAGPARRTYELTPAGAAALGRHARSLKATRDVLDGFLVRYERSSDSMESASSAPPGAVDGRGERERPGQVGALDSAGLSAWPVPGNGLRSPGER</sequence>
<evidence type="ECO:0000256" key="1">
    <source>
        <dbReference type="SAM" id="MobiDB-lite"/>
    </source>
</evidence>
<proteinExistence type="predicted"/>
<organism evidence="3 4">
    <name type="scientific">Gandjariella thermophila</name>
    <dbReference type="NCBI Taxonomy" id="1931992"/>
    <lineage>
        <taxon>Bacteria</taxon>
        <taxon>Bacillati</taxon>
        <taxon>Actinomycetota</taxon>
        <taxon>Actinomycetes</taxon>
        <taxon>Pseudonocardiales</taxon>
        <taxon>Pseudonocardiaceae</taxon>
        <taxon>Gandjariella</taxon>
    </lineage>
</organism>
<evidence type="ECO:0000259" key="2">
    <source>
        <dbReference type="Pfam" id="PF03551"/>
    </source>
</evidence>
<dbReference type="EMBL" id="BJFL01000001">
    <property type="protein sequence ID" value="GDY28502.1"/>
    <property type="molecule type" value="Genomic_DNA"/>
</dbReference>